<dbReference type="InterPro" id="IPR007259">
    <property type="entry name" value="GCP"/>
</dbReference>
<evidence type="ECO:0000259" key="6">
    <source>
        <dbReference type="Pfam" id="PF04130"/>
    </source>
</evidence>
<dbReference type="InterPro" id="IPR041470">
    <property type="entry name" value="GCP_N"/>
</dbReference>
<dbReference type="Gene3D" id="1.20.120.1900">
    <property type="entry name" value="Gamma-tubulin complex, C-terminal domain"/>
    <property type="match status" value="1"/>
</dbReference>
<reference evidence="8" key="1">
    <citation type="submission" date="2020-01" db="EMBL/GenBank/DDBJ databases">
        <title>Genome Sequencing of Three Apophysomyces-Like Fungal Strains Confirms a Novel Fungal Genus in the Mucoromycota with divergent Burkholderia-like Endosymbiotic Bacteria.</title>
        <authorList>
            <person name="Stajich J.E."/>
            <person name="Macias A.M."/>
            <person name="Carter-House D."/>
            <person name="Lovett B."/>
            <person name="Kasson L.R."/>
            <person name="Berry K."/>
            <person name="Grigoriev I."/>
            <person name="Chang Y."/>
            <person name="Spatafora J."/>
            <person name="Kasson M.T."/>
        </authorList>
    </citation>
    <scope>NUCLEOTIDE SEQUENCE</scope>
    <source>
        <strain evidence="8">NRRL A-21654</strain>
    </source>
</reference>
<evidence type="ECO:0000256" key="2">
    <source>
        <dbReference type="ARBA" id="ARBA00022490"/>
    </source>
</evidence>
<dbReference type="AlphaFoldDB" id="A0A8H7BSL8"/>
<accession>A0A8H7BSL8</accession>
<dbReference type="OrthoDB" id="775571at2759"/>
<feature type="domain" description="Gamma tubulin complex component protein N-terminal" evidence="7">
    <location>
        <begin position="8"/>
        <end position="101"/>
    </location>
</feature>
<evidence type="ECO:0000313" key="9">
    <source>
        <dbReference type="Proteomes" id="UP000605846"/>
    </source>
</evidence>
<dbReference type="InterPro" id="IPR042241">
    <property type="entry name" value="GCP_C_sf"/>
</dbReference>
<dbReference type="GO" id="GO:0000922">
    <property type="term" value="C:spindle pole"/>
    <property type="evidence" value="ECO:0007669"/>
    <property type="project" value="InterPro"/>
</dbReference>
<protein>
    <recommendedName>
        <fullName evidence="5">Spindle pole body component</fullName>
    </recommendedName>
</protein>
<dbReference type="GO" id="GO:0000278">
    <property type="term" value="P:mitotic cell cycle"/>
    <property type="evidence" value="ECO:0007669"/>
    <property type="project" value="TreeGrafter"/>
</dbReference>
<dbReference type="GO" id="GO:0005816">
    <property type="term" value="C:spindle pole body"/>
    <property type="evidence" value="ECO:0007669"/>
    <property type="project" value="UniProtKB-ARBA"/>
</dbReference>
<dbReference type="GO" id="GO:0005874">
    <property type="term" value="C:microtubule"/>
    <property type="evidence" value="ECO:0007669"/>
    <property type="project" value="UniProtKB-KW"/>
</dbReference>
<name>A0A8H7BSL8_9FUNG</name>
<comment type="subcellular location">
    <subcellularLocation>
        <location evidence="5">Cytoplasm</location>
        <location evidence="5">Cytoskeleton</location>
        <location evidence="5">Microtubule organizing center</location>
    </subcellularLocation>
</comment>
<gene>
    <name evidence="8" type="ORF">EC973_009209</name>
</gene>
<dbReference type="Proteomes" id="UP000605846">
    <property type="component" value="Unassembled WGS sequence"/>
</dbReference>
<dbReference type="Pfam" id="PF17681">
    <property type="entry name" value="GCP_N_terminal"/>
    <property type="match status" value="1"/>
</dbReference>
<keyword evidence="2 5" id="KW-0963">Cytoplasm</keyword>
<dbReference type="GO" id="GO:0043015">
    <property type="term" value="F:gamma-tubulin binding"/>
    <property type="evidence" value="ECO:0007669"/>
    <property type="project" value="InterPro"/>
</dbReference>
<evidence type="ECO:0000256" key="5">
    <source>
        <dbReference type="RuleBase" id="RU363050"/>
    </source>
</evidence>
<dbReference type="GO" id="GO:0000930">
    <property type="term" value="C:gamma-tubulin complex"/>
    <property type="evidence" value="ECO:0007669"/>
    <property type="project" value="TreeGrafter"/>
</dbReference>
<keyword evidence="3 5" id="KW-0493">Microtubule</keyword>
<dbReference type="GO" id="GO:0051011">
    <property type="term" value="F:microtubule minus-end binding"/>
    <property type="evidence" value="ECO:0007669"/>
    <property type="project" value="TreeGrafter"/>
</dbReference>
<dbReference type="GO" id="GO:0031122">
    <property type="term" value="P:cytoplasmic microtubule organization"/>
    <property type="evidence" value="ECO:0007669"/>
    <property type="project" value="TreeGrafter"/>
</dbReference>
<evidence type="ECO:0000256" key="1">
    <source>
        <dbReference type="ARBA" id="ARBA00010337"/>
    </source>
</evidence>
<keyword evidence="4 5" id="KW-0206">Cytoskeleton</keyword>
<dbReference type="Pfam" id="PF04130">
    <property type="entry name" value="GCP_C_terminal"/>
    <property type="match status" value="1"/>
</dbReference>
<dbReference type="GO" id="GO:0051321">
    <property type="term" value="P:meiotic cell cycle"/>
    <property type="evidence" value="ECO:0007669"/>
    <property type="project" value="TreeGrafter"/>
</dbReference>
<dbReference type="EMBL" id="JABAYA010000088">
    <property type="protein sequence ID" value="KAF7725877.1"/>
    <property type="molecule type" value="Genomic_DNA"/>
</dbReference>
<dbReference type="PANTHER" id="PTHR19302">
    <property type="entry name" value="GAMMA TUBULIN COMPLEX PROTEIN"/>
    <property type="match status" value="1"/>
</dbReference>
<keyword evidence="9" id="KW-1185">Reference proteome</keyword>
<evidence type="ECO:0000256" key="4">
    <source>
        <dbReference type="ARBA" id="ARBA00023212"/>
    </source>
</evidence>
<dbReference type="GO" id="GO:0051225">
    <property type="term" value="P:spindle assembly"/>
    <property type="evidence" value="ECO:0007669"/>
    <property type="project" value="TreeGrafter"/>
</dbReference>
<feature type="domain" description="Gamma tubulin complex component C-terminal" evidence="6">
    <location>
        <begin position="262"/>
        <end position="639"/>
    </location>
</feature>
<comment type="caution">
    <text evidence="8">The sequence shown here is derived from an EMBL/GenBank/DDBJ whole genome shotgun (WGS) entry which is preliminary data.</text>
</comment>
<proteinExistence type="inferred from homology"/>
<dbReference type="PANTHER" id="PTHR19302:SF70">
    <property type="entry name" value="GAMMA-TUBULIN COMPLEX COMPONENT 6"/>
    <property type="match status" value="1"/>
</dbReference>
<evidence type="ECO:0000259" key="7">
    <source>
        <dbReference type="Pfam" id="PF17681"/>
    </source>
</evidence>
<dbReference type="GO" id="GO:0007020">
    <property type="term" value="P:microtubule nucleation"/>
    <property type="evidence" value="ECO:0007669"/>
    <property type="project" value="InterPro"/>
</dbReference>
<evidence type="ECO:0000313" key="8">
    <source>
        <dbReference type="EMBL" id="KAF7725877.1"/>
    </source>
</evidence>
<comment type="similarity">
    <text evidence="1 5">Belongs to the TUBGCP family.</text>
</comment>
<sequence>MLSQWLGLMEPTSSWINPNDTQFQDPYEEFFILDTKNTTNMRSWSVNNVSSAEDIEDLAHRYQLREEITLPYFIDKHLATFILRAGNARRLLRRCQPNHPLNYVYRWLSTDGRTGLQLRWLLTDLQRNSYDETFRSFCSAVRAFNSGNTTYNISECNRLADDVPLDRASPTRDSKMEEAQIVPSLAPLKDIDLSREFSKTLRCVMRHHQSLSESPQENSDVNYFIPVLDIVTFESIRKPLLLWYPLVSGSAMKLFIHKFSIRDHLMMLYRYFLLGEGTFVSGIVNTLLASGEDPKAPERAGLRLRLQSRVAWPPRTSELNLPLQALLLETMGQISEKERLRILKSIQGHMVSEQLEDLITFSVRDINEHSEWKRPEAVGALDFLCLSYRTQYPLNVIITPSALKKYNSAFTFLLQVIRISSIPKQLYHRFHSRSQPSSWYSETTLNVLHQFRFQIDKFTSAFEAYIFDTAVRSTWTKFIARIGEMEQDEDGSELTMMDPVAFSKYHEDIIDRILFRCFLKKNQQLIMAALRQIFDDIIQFMILLDDYKILRRSQQQEMELLRRCQRLFEKFKKHTKLFADILKKLLREGTVHVGNLMGSLHETSYDPSIDVYERTEFRRSSLEDLIKDLLARLSINGFYGTEDGYEVMKAAYGTMAKS</sequence>
<dbReference type="InterPro" id="IPR040457">
    <property type="entry name" value="GCP_C"/>
</dbReference>
<organism evidence="8 9">
    <name type="scientific">Apophysomyces ossiformis</name>
    <dbReference type="NCBI Taxonomy" id="679940"/>
    <lineage>
        <taxon>Eukaryota</taxon>
        <taxon>Fungi</taxon>
        <taxon>Fungi incertae sedis</taxon>
        <taxon>Mucoromycota</taxon>
        <taxon>Mucoromycotina</taxon>
        <taxon>Mucoromycetes</taxon>
        <taxon>Mucorales</taxon>
        <taxon>Mucorineae</taxon>
        <taxon>Mucoraceae</taxon>
        <taxon>Apophysomyces</taxon>
    </lineage>
</organism>
<evidence type="ECO:0000256" key="3">
    <source>
        <dbReference type="ARBA" id="ARBA00022701"/>
    </source>
</evidence>